<feature type="transmembrane region" description="Helical" evidence="6">
    <location>
        <begin position="353"/>
        <end position="379"/>
    </location>
</feature>
<evidence type="ECO:0000256" key="4">
    <source>
        <dbReference type="ARBA" id="ARBA00022989"/>
    </source>
</evidence>
<evidence type="ECO:0000256" key="2">
    <source>
        <dbReference type="ARBA" id="ARBA00022475"/>
    </source>
</evidence>
<sequence>MKVFLRNIFFRNLVLSSFFDDLGSTIYNLVFVVFAASMANSKLAVGVASFIQYIPTICALFIAMQADKTKNKKLWLLLLGYIQAVLFIMVAFLSKENSWLVFSIVCFINILSDCITEYRRGLVLPMFQSHIPEEDLMEAYSFDQVISQITLISGQTLGVWLLTISHNNFFFLATINAISFLLSSMVLLKIQRQLTHPEVNYSPENGFISQLKNLYKNSKSIFKYQEKVRFGLMIFSILGLNSLGSAILIMYNLKFTEITPFGLSFAQSVFLLQTILFVSALIGGMTPNDYFSKLSLIKILQIDSGLLIVIGICGWINGLEIISFSVLAFMMYLSSKVNPKLNSLLMAKLPPDILAQTSSFFKVISVLSMPIATILFTSLSMWSSQFAWGIFLLLSIVVFVLSLFSNKSVASDYD</sequence>
<keyword evidence="2" id="KW-1003">Cell membrane</keyword>
<feature type="transmembrane region" description="Helical" evidence="6">
    <location>
        <begin position="265"/>
        <end position="285"/>
    </location>
</feature>
<feature type="transmembrane region" description="Helical" evidence="6">
    <location>
        <begin position="74"/>
        <end position="93"/>
    </location>
</feature>
<feature type="transmembrane region" description="Helical" evidence="6">
    <location>
        <begin position="12"/>
        <end position="37"/>
    </location>
</feature>
<feature type="transmembrane region" description="Helical" evidence="6">
    <location>
        <begin position="386"/>
        <end position="404"/>
    </location>
</feature>
<protein>
    <submittedName>
        <fullName evidence="7">MFS transporter permease</fullName>
    </submittedName>
</protein>
<dbReference type="Proteomes" id="UP000709219">
    <property type="component" value="Unassembled WGS sequence"/>
</dbReference>
<feature type="transmembrane region" description="Helical" evidence="6">
    <location>
        <begin position="306"/>
        <end position="333"/>
    </location>
</feature>
<evidence type="ECO:0000313" key="8">
    <source>
        <dbReference type="Proteomes" id="UP000709219"/>
    </source>
</evidence>
<evidence type="ECO:0000313" key="7">
    <source>
        <dbReference type="EMBL" id="MBS5358869.1"/>
    </source>
</evidence>
<proteinExistence type="predicted"/>
<organism evidence="7 8">
    <name type="scientific">Streptococcus parasanguinis</name>
    <dbReference type="NCBI Taxonomy" id="1318"/>
    <lineage>
        <taxon>Bacteria</taxon>
        <taxon>Bacillati</taxon>
        <taxon>Bacillota</taxon>
        <taxon>Bacilli</taxon>
        <taxon>Lactobacillales</taxon>
        <taxon>Streptococcaceae</taxon>
        <taxon>Streptococcus</taxon>
    </lineage>
</organism>
<name>A0A943DF22_STRPA</name>
<dbReference type="AlphaFoldDB" id="A0A943DF22"/>
<dbReference type="PANTHER" id="PTHR23513">
    <property type="entry name" value="INTEGRAL MEMBRANE EFFLUX PROTEIN-RELATED"/>
    <property type="match status" value="1"/>
</dbReference>
<evidence type="ECO:0000256" key="3">
    <source>
        <dbReference type="ARBA" id="ARBA00022692"/>
    </source>
</evidence>
<dbReference type="InterPro" id="IPR036259">
    <property type="entry name" value="MFS_trans_sf"/>
</dbReference>
<evidence type="ECO:0000256" key="6">
    <source>
        <dbReference type="SAM" id="Phobius"/>
    </source>
</evidence>
<dbReference type="EMBL" id="JAGZFP010000018">
    <property type="protein sequence ID" value="MBS5358869.1"/>
    <property type="molecule type" value="Genomic_DNA"/>
</dbReference>
<comment type="caution">
    <text evidence="7">The sequence shown here is derived from an EMBL/GenBank/DDBJ whole genome shotgun (WGS) entry which is preliminary data.</text>
</comment>
<keyword evidence="4 6" id="KW-1133">Transmembrane helix</keyword>
<dbReference type="SUPFAM" id="SSF103473">
    <property type="entry name" value="MFS general substrate transporter"/>
    <property type="match status" value="1"/>
</dbReference>
<evidence type="ECO:0000256" key="1">
    <source>
        <dbReference type="ARBA" id="ARBA00004651"/>
    </source>
</evidence>
<dbReference type="PANTHER" id="PTHR23513:SF6">
    <property type="entry name" value="MAJOR FACILITATOR SUPERFAMILY ASSOCIATED DOMAIN-CONTAINING PROTEIN"/>
    <property type="match status" value="1"/>
</dbReference>
<feature type="transmembrane region" description="Helical" evidence="6">
    <location>
        <begin position="230"/>
        <end position="253"/>
    </location>
</feature>
<keyword evidence="5 6" id="KW-0472">Membrane</keyword>
<dbReference type="Gene3D" id="1.20.1250.20">
    <property type="entry name" value="MFS general substrate transporter like domains"/>
    <property type="match status" value="1"/>
</dbReference>
<accession>A0A943DF22</accession>
<dbReference type="GO" id="GO:0005886">
    <property type="term" value="C:plasma membrane"/>
    <property type="evidence" value="ECO:0007669"/>
    <property type="project" value="UniProtKB-SubCell"/>
</dbReference>
<gene>
    <name evidence="7" type="ORF">KHX87_07180</name>
</gene>
<feature type="transmembrane region" description="Helical" evidence="6">
    <location>
        <begin position="43"/>
        <end position="62"/>
    </location>
</feature>
<feature type="transmembrane region" description="Helical" evidence="6">
    <location>
        <begin position="169"/>
        <end position="188"/>
    </location>
</feature>
<keyword evidence="3 6" id="KW-0812">Transmembrane</keyword>
<comment type="subcellular location">
    <subcellularLocation>
        <location evidence="1">Cell membrane</location>
        <topology evidence="1">Multi-pass membrane protein</topology>
    </subcellularLocation>
</comment>
<reference evidence="7" key="1">
    <citation type="submission" date="2021-02" db="EMBL/GenBank/DDBJ databases">
        <title>Infant gut strain persistence is associated with maternal origin, phylogeny, and functional potential including surface adhesion and iron acquisition.</title>
        <authorList>
            <person name="Lou Y.C."/>
        </authorList>
    </citation>
    <scope>NUCLEOTIDE SEQUENCE</scope>
    <source>
        <strain evidence="7">L3_098_011G1_dasL3_098_011G1_concoct_7</strain>
    </source>
</reference>
<evidence type="ECO:0000256" key="5">
    <source>
        <dbReference type="ARBA" id="ARBA00023136"/>
    </source>
</evidence>